<dbReference type="AlphaFoldDB" id="A0A271J5G9"/>
<protein>
    <recommendedName>
        <fullName evidence="4">DNA polymerase III subunit gamma/tau</fullName>
    </recommendedName>
</protein>
<keyword evidence="3" id="KW-1185">Reference proteome</keyword>
<organism evidence="2 3">
    <name type="scientific">Rubrivirga marina</name>
    <dbReference type="NCBI Taxonomy" id="1196024"/>
    <lineage>
        <taxon>Bacteria</taxon>
        <taxon>Pseudomonadati</taxon>
        <taxon>Rhodothermota</taxon>
        <taxon>Rhodothermia</taxon>
        <taxon>Rhodothermales</taxon>
        <taxon>Rubricoccaceae</taxon>
        <taxon>Rubrivirga</taxon>
    </lineage>
</organism>
<name>A0A271J5G9_9BACT</name>
<feature type="non-terminal residue" evidence="2">
    <location>
        <position position="1"/>
    </location>
</feature>
<gene>
    <name evidence="2" type="ORF">BSZ37_20020</name>
</gene>
<comment type="caution">
    <text evidence="2">The sequence shown here is derived from an EMBL/GenBank/DDBJ whole genome shotgun (WGS) entry which is preliminary data.</text>
</comment>
<reference evidence="2 3" key="1">
    <citation type="submission" date="2016-11" db="EMBL/GenBank/DDBJ databases">
        <title>Study of marine rhodopsin-containing bacteria.</title>
        <authorList>
            <person name="Yoshizawa S."/>
            <person name="Kumagai Y."/>
            <person name="Kogure K."/>
        </authorList>
    </citation>
    <scope>NUCLEOTIDE SEQUENCE [LARGE SCALE GENOMIC DNA]</scope>
    <source>
        <strain evidence="2 3">SAORIC-28</strain>
    </source>
</reference>
<dbReference type="EMBL" id="MQWD01000001">
    <property type="protein sequence ID" value="PAP78548.1"/>
    <property type="molecule type" value="Genomic_DNA"/>
</dbReference>
<feature type="region of interest" description="Disordered" evidence="1">
    <location>
        <begin position="1"/>
        <end position="57"/>
    </location>
</feature>
<evidence type="ECO:0000313" key="2">
    <source>
        <dbReference type="EMBL" id="PAP78548.1"/>
    </source>
</evidence>
<evidence type="ECO:0000256" key="1">
    <source>
        <dbReference type="SAM" id="MobiDB-lite"/>
    </source>
</evidence>
<evidence type="ECO:0000313" key="3">
    <source>
        <dbReference type="Proteomes" id="UP000216339"/>
    </source>
</evidence>
<sequence>APAPSPRPRAALFGSPALKRSAGGDGHAGSAALPTNAPSGDGQPGPAPEAPADPLGPALARVTDAWPRFVTAVRERVGVRVGAIVKAAAPVRVARGAVEIGMADAFGVTVATDNDAALCNVLADVLGGEAPPVRWVEAPAEAVETAAPTDPFEALKQMRQEHPVVRALFEQFGAEIVWQ</sequence>
<evidence type="ECO:0008006" key="4">
    <source>
        <dbReference type="Google" id="ProtNLM"/>
    </source>
</evidence>
<proteinExistence type="predicted"/>
<accession>A0A271J5G9</accession>
<dbReference type="Proteomes" id="UP000216339">
    <property type="component" value="Unassembled WGS sequence"/>
</dbReference>